<evidence type="ECO:0000313" key="4">
    <source>
        <dbReference type="Proteomes" id="UP000674938"/>
    </source>
</evidence>
<proteinExistence type="inferred from homology"/>
<keyword evidence="3" id="KW-0378">Hydrolase</keyword>
<dbReference type="RefSeq" id="WP_209524751.1">
    <property type="nucleotide sequence ID" value="NZ_JAEEGA010000001.1"/>
</dbReference>
<dbReference type="AlphaFoldDB" id="A0A940STM8"/>
<organism evidence="3 4">
    <name type="scientific">Vagococcus allomyrinae</name>
    <dbReference type="NCBI Taxonomy" id="2794353"/>
    <lineage>
        <taxon>Bacteria</taxon>
        <taxon>Bacillati</taxon>
        <taxon>Bacillota</taxon>
        <taxon>Bacilli</taxon>
        <taxon>Lactobacillales</taxon>
        <taxon>Enterococcaceae</taxon>
        <taxon>Vagococcus</taxon>
    </lineage>
</organism>
<keyword evidence="4" id="KW-1185">Reference proteome</keyword>
<protein>
    <submittedName>
        <fullName evidence="3">NUDIX hydrolase</fullName>
    </submittedName>
</protein>
<dbReference type="Proteomes" id="UP000674938">
    <property type="component" value="Unassembled WGS sequence"/>
</dbReference>
<feature type="domain" description="Nudix hydrolase" evidence="2">
    <location>
        <begin position="42"/>
        <end position="181"/>
    </location>
</feature>
<comment type="caution">
    <text evidence="3">The sequence shown here is derived from an EMBL/GenBank/DDBJ whole genome shotgun (WGS) entry which is preliminary data.</text>
</comment>
<dbReference type="EMBL" id="JAEEGA010000001">
    <property type="protein sequence ID" value="MBP1039869.1"/>
    <property type="molecule type" value="Genomic_DNA"/>
</dbReference>
<accession>A0A940STM8</accession>
<evidence type="ECO:0000313" key="3">
    <source>
        <dbReference type="EMBL" id="MBP1039869.1"/>
    </source>
</evidence>
<dbReference type="GO" id="GO:0016787">
    <property type="term" value="F:hydrolase activity"/>
    <property type="evidence" value="ECO:0007669"/>
    <property type="project" value="UniProtKB-KW"/>
</dbReference>
<evidence type="ECO:0000256" key="1">
    <source>
        <dbReference type="ARBA" id="ARBA00005582"/>
    </source>
</evidence>
<evidence type="ECO:0000259" key="2">
    <source>
        <dbReference type="PROSITE" id="PS51462"/>
    </source>
</evidence>
<dbReference type="PANTHER" id="PTHR43736">
    <property type="entry name" value="ADP-RIBOSE PYROPHOSPHATASE"/>
    <property type="match status" value="1"/>
</dbReference>
<dbReference type="Gene3D" id="3.90.79.10">
    <property type="entry name" value="Nucleoside Triphosphate Pyrophosphohydrolase"/>
    <property type="match status" value="1"/>
</dbReference>
<name>A0A940STM8_9ENTE</name>
<dbReference type="Pfam" id="PF00293">
    <property type="entry name" value="NUDIX"/>
    <property type="match status" value="1"/>
</dbReference>
<dbReference type="PANTHER" id="PTHR43736:SF1">
    <property type="entry name" value="DIHYDRONEOPTERIN TRIPHOSPHATE DIPHOSPHATASE"/>
    <property type="match status" value="1"/>
</dbReference>
<dbReference type="InterPro" id="IPR000086">
    <property type="entry name" value="NUDIX_hydrolase_dom"/>
</dbReference>
<dbReference type="InterPro" id="IPR015797">
    <property type="entry name" value="NUDIX_hydrolase-like_dom_sf"/>
</dbReference>
<reference evidence="3" key="1">
    <citation type="submission" date="2020-12" db="EMBL/GenBank/DDBJ databases">
        <title>Vagococcus allomyrinae sp. nov. and Enterococcus lavae sp. nov., isolated from the larvae of Allomyrina dichotoma.</title>
        <authorList>
            <person name="Lee S.D."/>
        </authorList>
    </citation>
    <scope>NUCLEOTIDE SEQUENCE</scope>
    <source>
        <strain evidence="3">BWB3-3</strain>
    </source>
</reference>
<gene>
    <name evidence="3" type="ORF">I6N95_02480</name>
</gene>
<dbReference type="CDD" id="cd03674">
    <property type="entry name" value="NUDIX_Hydrolase"/>
    <property type="match status" value="1"/>
</dbReference>
<dbReference type="PROSITE" id="PS51462">
    <property type="entry name" value="NUDIX"/>
    <property type="match status" value="1"/>
</dbReference>
<sequence>MESVEHIIRHYQPTCLQEEQDKKQILCYNDLFDDLLTRQNTIAHFSSSGFIINQERTKTLFIHHKIYKTWCWTGGHVDGNPNFGQVALREAYEETGLEHLALFSNQIASLDIIPVIGHLKHGKWVSAHQHLSVAYVILANEEDHLIQNKVETNGIKWVAFDQIAEMSGEAEMIPIYEKLLAFIKRSSKGVLKSR</sequence>
<dbReference type="SUPFAM" id="SSF55811">
    <property type="entry name" value="Nudix"/>
    <property type="match status" value="1"/>
</dbReference>
<comment type="similarity">
    <text evidence="1">Belongs to the Nudix hydrolase family.</text>
</comment>